<feature type="compositionally biased region" description="Basic and acidic residues" evidence="1">
    <location>
        <begin position="181"/>
        <end position="195"/>
    </location>
</feature>
<dbReference type="AlphaFoldDB" id="A0A3S5C3Q3"/>
<feature type="region of interest" description="Disordered" evidence="1">
    <location>
        <begin position="1"/>
        <end position="202"/>
    </location>
</feature>
<protein>
    <submittedName>
        <fullName evidence="2">Uncharacterized protein</fullName>
    </submittedName>
</protein>
<gene>
    <name evidence="2" type="ORF">PXEA_LOCUS26688</name>
</gene>
<keyword evidence="3" id="KW-1185">Reference proteome</keyword>
<accession>A0A3S5C3Q3</accession>
<sequence>MTSQTRQRQQNLHHHQHQQLHRHHQSQQHSQQNLTSLNSASRCSVPDRLAASTSHLLSDPRAKEALTTAGRRSAEPSVLRGSSGGQETLNPDNSASSTTMTTPKPSYHMPVYRQCAQHQQPIPSKQQPQQQHTSSQGTQRPRFQQYIPKHQKQREDVAFTSPSMEQRQPHQNQGLQSHQNVRPDEEKPATREIPNDHQSSIHYSPYLGKFWPRPIVADKINDLGSNHFSQHKS</sequence>
<feature type="compositionally biased region" description="Low complexity" evidence="1">
    <location>
        <begin position="1"/>
        <end position="10"/>
    </location>
</feature>
<feature type="compositionally biased region" description="Low complexity" evidence="1">
    <location>
        <begin position="117"/>
        <end position="139"/>
    </location>
</feature>
<evidence type="ECO:0000313" key="2">
    <source>
        <dbReference type="EMBL" id="VEL33248.1"/>
    </source>
</evidence>
<dbReference type="EMBL" id="CAAALY010245420">
    <property type="protein sequence ID" value="VEL33248.1"/>
    <property type="molecule type" value="Genomic_DNA"/>
</dbReference>
<comment type="caution">
    <text evidence="2">The sequence shown here is derived from an EMBL/GenBank/DDBJ whole genome shotgun (WGS) entry which is preliminary data.</text>
</comment>
<reference evidence="2" key="1">
    <citation type="submission" date="2018-11" db="EMBL/GenBank/DDBJ databases">
        <authorList>
            <consortium name="Pathogen Informatics"/>
        </authorList>
    </citation>
    <scope>NUCLEOTIDE SEQUENCE</scope>
</reference>
<proteinExistence type="predicted"/>
<evidence type="ECO:0000256" key="1">
    <source>
        <dbReference type="SAM" id="MobiDB-lite"/>
    </source>
</evidence>
<organism evidence="2 3">
    <name type="scientific">Protopolystoma xenopodis</name>
    <dbReference type="NCBI Taxonomy" id="117903"/>
    <lineage>
        <taxon>Eukaryota</taxon>
        <taxon>Metazoa</taxon>
        <taxon>Spiralia</taxon>
        <taxon>Lophotrochozoa</taxon>
        <taxon>Platyhelminthes</taxon>
        <taxon>Monogenea</taxon>
        <taxon>Polyopisthocotylea</taxon>
        <taxon>Polystomatidea</taxon>
        <taxon>Polystomatidae</taxon>
        <taxon>Protopolystoma</taxon>
    </lineage>
</organism>
<feature type="compositionally biased region" description="Basic residues" evidence="1">
    <location>
        <begin position="11"/>
        <end position="26"/>
    </location>
</feature>
<dbReference type="Proteomes" id="UP000784294">
    <property type="component" value="Unassembled WGS sequence"/>
</dbReference>
<feature type="compositionally biased region" description="Polar residues" evidence="1">
    <location>
        <begin position="160"/>
        <end position="180"/>
    </location>
</feature>
<feature type="compositionally biased region" description="Polar residues" evidence="1">
    <location>
        <begin position="85"/>
        <end position="104"/>
    </location>
</feature>
<name>A0A3S5C3Q3_9PLAT</name>
<evidence type="ECO:0000313" key="3">
    <source>
        <dbReference type="Proteomes" id="UP000784294"/>
    </source>
</evidence>
<feature type="compositionally biased region" description="Low complexity" evidence="1">
    <location>
        <begin position="27"/>
        <end position="39"/>
    </location>
</feature>